<evidence type="ECO:0000256" key="4">
    <source>
        <dbReference type="ARBA" id="ARBA00022692"/>
    </source>
</evidence>
<accession>I8TCT7</accession>
<gene>
    <name evidence="9" type="ORF">WQQ_16050</name>
</gene>
<dbReference type="Pfam" id="PF00528">
    <property type="entry name" value="BPD_transp_1"/>
    <property type="match status" value="1"/>
</dbReference>
<dbReference type="PANTHER" id="PTHR30151:SF38">
    <property type="entry name" value="ALIPHATIC SULFONATES TRANSPORT PERMEASE PROTEIN SSUC-RELATED"/>
    <property type="match status" value="1"/>
</dbReference>
<dbReference type="Gene3D" id="1.10.3720.10">
    <property type="entry name" value="MetI-like"/>
    <property type="match status" value="1"/>
</dbReference>
<keyword evidence="6 7" id="KW-0472">Membrane</keyword>
<dbReference type="InterPro" id="IPR000515">
    <property type="entry name" value="MetI-like"/>
</dbReference>
<dbReference type="FunFam" id="1.10.3720.10:FF:000003">
    <property type="entry name" value="Aliphatic sulfonate ABC transporter permease"/>
    <property type="match status" value="1"/>
</dbReference>
<dbReference type="InterPro" id="IPR035906">
    <property type="entry name" value="MetI-like_sf"/>
</dbReference>
<keyword evidence="3" id="KW-1003">Cell membrane</keyword>
<dbReference type="PATRIC" id="fig|1172194.4.peg.1547"/>
<feature type="transmembrane region" description="Helical" evidence="7">
    <location>
        <begin position="218"/>
        <end position="240"/>
    </location>
</feature>
<comment type="subcellular location">
    <subcellularLocation>
        <location evidence="1 7">Cell membrane</location>
        <topology evidence="1 7">Multi-pass membrane protein</topology>
    </subcellularLocation>
</comment>
<dbReference type="STRING" id="1172194.WQQ_16050"/>
<dbReference type="EMBL" id="AKGD01000001">
    <property type="protein sequence ID" value="EIT71468.1"/>
    <property type="molecule type" value="Genomic_DNA"/>
</dbReference>
<evidence type="ECO:0000313" key="10">
    <source>
        <dbReference type="Proteomes" id="UP000003704"/>
    </source>
</evidence>
<evidence type="ECO:0000256" key="7">
    <source>
        <dbReference type="RuleBase" id="RU363032"/>
    </source>
</evidence>
<evidence type="ECO:0000256" key="3">
    <source>
        <dbReference type="ARBA" id="ARBA00022475"/>
    </source>
</evidence>
<dbReference type="Proteomes" id="UP000003704">
    <property type="component" value="Unassembled WGS sequence"/>
</dbReference>
<dbReference type="PROSITE" id="PS50928">
    <property type="entry name" value="ABC_TM1"/>
    <property type="match status" value="1"/>
</dbReference>
<feature type="transmembrane region" description="Helical" evidence="7">
    <location>
        <begin position="97"/>
        <end position="117"/>
    </location>
</feature>
<reference evidence="9 10" key="1">
    <citation type="journal article" date="2012" name="J. Bacteriol.">
        <title>Genome Sequence of n-Alkane-Degrading Hydrocarboniphaga effusa Strain AP103T (ATCC BAA-332T).</title>
        <authorList>
            <person name="Chang H.K."/>
            <person name="Zylstra G.J."/>
            <person name="Chae J.C."/>
        </authorList>
    </citation>
    <scope>NUCLEOTIDE SEQUENCE [LARGE SCALE GENOMIC DNA]</scope>
    <source>
        <strain evidence="9 10">AP103</strain>
    </source>
</reference>
<keyword evidence="2 7" id="KW-0813">Transport</keyword>
<dbReference type="SUPFAM" id="SSF161098">
    <property type="entry name" value="MetI-like"/>
    <property type="match status" value="1"/>
</dbReference>
<evidence type="ECO:0000256" key="6">
    <source>
        <dbReference type="ARBA" id="ARBA00023136"/>
    </source>
</evidence>
<dbReference type="GO" id="GO:0005886">
    <property type="term" value="C:plasma membrane"/>
    <property type="evidence" value="ECO:0007669"/>
    <property type="project" value="UniProtKB-SubCell"/>
</dbReference>
<name>I8TCT7_9GAMM</name>
<comment type="similarity">
    <text evidence="7">Belongs to the binding-protein-dependent transport system permease family.</text>
</comment>
<evidence type="ECO:0000256" key="1">
    <source>
        <dbReference type="ARBA" id="ARBA00004651"/>
    </source>
</evidence>
<feature type="transmembrane region" description="Helical" evidence="7">
    <location>
        <begin position="163"/>
        <end position="184"/>
    </location>
</feature>
<dbReference type="OrthoDB" id="8138334at2"/>
<dbReference type="RefSeq" id="WP_007184554.1">
    <property type="nucleotide sequence ID" value="NZ_AKGD01000001.1"/>
</dbReference>
<feature type="domain" description="ABC transmembrane type-1" evidence="8">
    <location>
        <begin position="57"/>
        <end position="237"/>
    </location>
</feature>
<keyword evidence="10" id="KW-1185">Reference proteome</keyword>
<keyword evidence="4 7" id="KW-0812">Transmembrane</keyword>
<evidence type="ECO:0000256" key="2">
    <source>
        <dbReference type="ARBA" id="ARBA00022448"/>
    </source>
</evidence>
<dbReference type="AlphaFoldDB" id="I8TCT7"/>
<sequence length="257" mass="27708">MSARLLDSRLLSPIAVLVLWELGSRLGLIPTLIMPAPSALVGTFGDLLFSGRLIEHLLVSLHRAGLGLLIGVSFGTVLALIAGLSRRGEAATDPLMQVLRALPFLGVIPLFILWFGIGELTKVALIALATKTPIYLTLYGGIRGVDAKLVEASETLGLNRLELIWHVILPGALPSFFVGLRYALGISLLALVAVEQINANSGIGYLINEARDFMKTDVIMVCLLIYSVLGLLTDAFVRLLERHALAWRPLMPSLRAA</sequence>
<dbReference type="CDD" id="cd06261">
    <property type="entry name" value="TM_PBP2"/>
    <property type="match status" value="1"/>
</dbReference>
<organism evidence="9 10">
    <name type="scientific">Hydrocarboniphaga effusa AP103</name>
    <dbReference type="NCBI Taxonomy" id="1172194"/>
    <lineage>
        <taxon>Bacteria</taxon>
        <taxon>Pseudomonadati</taxon>
        <taxon>Pseudomonadota</taxon>
        <taxon>Gammaproteobacteria</taxon>
        <taxon>Nevskiales</taxon>
        <taxon>Nevskiaceae</taxon>
        <taxon>Hydrocarboniphaga</taxon>
    </lineage>
</organism>
<evidence type="ECO:0000256" key="5">
    <source>
        <dbReference type="ARBA" id="ARBA00022989"/>
    </source>
</evidence>
<comment type="caution">
    <text evidence="9">The sequence shown here is derived from an EMBL/GenBank/DDBJ whole genome shotgun (WGS) entry which is preliminary data.</text>
</comment>
<keyword evidence="5 7" id="KW-1133">Transmembrane helix</keyword>
<protein>
    <submittedName>
        <fullName evidence="9">Aliphatic sulfonates ABC transporter inner membrane component</fullName>
    </submittedName>
</protein>
<evidence type="ECO:0000313" key="9">
    <source>
        <dbReference type="EMBL" id="EIT71468.1"/>
    </source>
</evidence>
<feature type="transmembrane region" description="Helical" evidence="7">
    <location>
        <begin position="123"/>
        <end position="142"/>
    </location>
</feature>
<dbReference type="PANTHER" id="PTHR30151">
    <property type="entry name" value="ALKANE SULFONATE ABC TRANSPORTER-RELATED, MEMBRANE SUBUNIT"/>
    <property type="match status" value="1"/>
</dbReference>
<feature type="transmembrane region" description="Helical" evidence="7">
    <location>
        <begin position="62"/>
        <end position="85"/>
    </location>
</feature>
<dbReference type="GO" id="GO:0042918">
    <property type="term" value="P:alkanesulfonate transmembrane transport"/>
    <property type="evidence" value="ECO:0007669"/>
    <property type="project" value="UniProtKB-ARBA"/>
</dbReference>
<evidence type="ECO:0000259" key="8">
    <source>
        <dbReference type="PROSITE" id="PS50928"/>
    </source>
</evidence>
<proteinExistence type="inferred from homology"/>